<name>A0A818SSB3_9BILA</name>
<feature type="region of interest" description="Disordered" evidence="1">
    <location>
        <begin position="18"/>
        <end position="69"/>
    </location>
</feature>
<dbReference type="Proteomes" id="UP000663869">
    <property type="component" value="Unassembled WGS sequence"/>
</dbReference>
<feature type="compositionally biased region" description="Polar residues" evidence="1">
    <location>
        <begin position="52"/>
        <end position="66"/>
    </location>
</feature>
<organism evidence="2 4">
    <name type="scientific">Rotaria socialis</name>
    <dbReference type="NCBI Taxonomy" id="392032"/>
    <lineage>
        <taxon>Eukaryota</taxon>
        <taxon>Metazoa</taxon>
        <taxon>Spiralia</taxon>
        <taxon>Gnathifera</taxon>
        <taxon>Rotifera</taxon>
        <taxon>Eurotatoria</taxon>
        <taxon>Bdelloidea</taxon>
        <taxon>Philodinida</taxon>
        <taxon>Philodinidae</taxon>
        <taxon>Rotaria</taxon>
    </lineage>
</organism>
<sequence length="289" mass="34171">MATANNDDRWSELLKDLDTEVEEEEDSSSFQQDSLQDERTSPIPQRKPGSFKTPSFSQLRDNTNTTAKEDRAIQTKTFSSEYDLPSRTDLVSAKPRDVYDHLNEIRGDEPIEIGVIQNTPPRWRLDGHKMHHGEMTNIVKRLNVLVHCTVHQQEIFAHDIEFATDKFLTNISKYRTTKTQRDEIYFKILQKLLQDKENEAKEQFNRAVSYKCHSLVKKGGIKDEHDWYSQLNQYAKDYFQELSIERTFQPMKINAFRIFVKQWKEKWKPEKDDAQVDKVLGKLKYKNFF</sequence>
<evidence type="ECO:0000256" key="1">
    <source>
        <dbReference type="SAM" id="MobiDB-lite"/>
    </source>
</evidence>
<evidence type="ECO:0000313" key="2">
    <source>
        <dbReference type="EMBL" id="CAF3669936.1"/>
    </source>
</evidence>
<gene>
    <name evidence="2" type="ORF">FME351_LOCUS25644</name>
    <name evidence="3" type="ORF">TSG867_LOCUS28777</name>
</gene>
<proteinExistence type="predicted"/>
<protein>
    <submittedName>
        <fullName evidence="2">Uncharacterized protein</fullName>
    </submittedName>
</protein>
<evidence type="ECO:0000313" key="3">
    <source>
        <dbReference type="EMBL" id="CAF4616491.1"/>
    </source>
</evidence>
<reference evidence="2" key="1">
    <citation type="submission" date="2021-02" db="EMBL/GenBank/DDBJ databases">
        <authorList>
            <person name="Nowell W R."/>
        </authorList>
    </citation>
    <scope>NUCLEOTIDE SEQUENCE</scope>
</reference>
<dbReference type="EMBL" id="CAJOBQ010003747">
    <property type="protein sequence ID" value="CAF4616491.1"/>
    <property type="molecule type" value="Genomic_DNA"/>
</dbReference>
<comment type="caution">
    <text evidence="2">The sequence shown here is derived from an EMBL/GenBank/DDBJ whole genome shotgun (WGS) entry which is preliminary data.</text>
</comment>
<dbReference type="AlphaFoldDB" id="A0A818SSB3"/>
<evidence type="ECO:0000313" key="4">
    <source>
        <dbReference type="Proteomes" id="UP000663869"/>
    </source>
</evidence>
<dbReference type="EMBL" id="CAJNYU010003373">
    <property type="protein sequence ID" value="CAF3669936.1"/>
    <property type="molecule type" value="Genomic_DNA"/>
</dbReference>
<accession>A0A818SSB3</accession>
<dbReference type="Proteomes" id="UP000663862">
    <property type="component" value="Unassembled WGS sequence"/>
</dbReference>